<dbReference type="Proteomes" id="UP000652761">
    <property type="component" value="Unassembled WGS sequence"/>
</dbReference>
<reference evidence="1" key="1">
    <citation type="submission" date="2017-07" db="EMBL/GenBank/DDBJ databases">
        <title>Taro Niue Genome Assembly and Annotation.</title>
        <authorList>
            <person name="Atibalentja N."/>
            <person name="Keating K."/>
            <person name="Fields C.J."/>
        </authorList>
    </citation>
    <scope>NUCLEOTIDE SEQUENCE</scope>
    <source>
        <strain evidence="1">Niue_2</strain>
        <tissue evidence="1">Leaf</tissue>
    </source>
</reference>
<gene>
    <name evidence="1" type="ORF">Taro_005500</name>
</gene>
<protein>
    <submittedName>
        <fullName evidence="1">Uncharacterized protein</fullName>
    </submittedName>
</protein>
<comment type="caution">
    <text evidence="1">The sequence shown here is derived from an EMBL/GenBank/DDBJ whole genome shotgun (WGS) entry which is preliminary data.</text>
</comment>
<accession>A0A843TQ28</accession>
<proteinExistence type="predicted"/>
<name>A0A843TQ28_COLES</name>
<evidence type="ECO:0000313" key="2">
    <source>
        <dbReference type="Proteomes" id="UP000652761"/>
    </source>
</evidence>
<dbReference type="AlphaFoldDB" id="A0A843TQ28"/>
<organism evidence="1 2">
    <name type="scientific">Colocasia esculenta</name>
    <name type="common">Wild taro</name>
    <name type="synonym">Arum esculentum</name>
    <dbReference type="NCBI Taxonomy" id="4460"/>
    <lineage>
        <taxon>Eukaryota</taxon>
        <taxon>Viridiplantae</taxon>
        <taxon>Streptophyta</taxon>
        <taxon>Embryophyta</taxon>
        <taxon>Tracheophyta</taxon>
        <taxon>Spermatophyta</taxon>
        <taxon>Magnoliopsida</taxon>
        <taxon>Liliopsida</taxon>
        <taxon>Araceae</taxon>
        <taxon>Aroideae</taxon>
        <taxon>Colocasieae</taxon>
        <taxon>Colocasia</taxon>
    </lineage>
</organism>
<sequence length="66" mass="7645">MWSALSHTQESASRLIEVVWVPLHRGISAIFRATWYFCNFRDSRGIPAIFQDNRGIPAIFPWMGHV</sequence>
<keyword evidence="2" id="KW-1185">Reference proteome</keyword>
<evidence type="ECO:0000313" key="1">
    <source>
        <dbReference type="EMBL" id="MQL73161.1"/>
    </source>
</evidence>
<dbReference type="EMBL" id="NMUH01000155">
    <property type="protein sequence ID" value="MQL73161.1"/>
    <property type="molecule type" value="Genomic_DNA"/>
</dbReference>